<keyword evidence="3" id="KW-1185">Reference proteome</keyword>
<gene>
    <name evidence="2" type="ORF">QTG54_006083</name>
</gene>
<organism evidence="2 3">
    <name type="scientific">Skeletonema marinoi</name>
    <dbReference type="NCBI Taxonomy" id="267567"/>
    <lineage>
        <taxon>Eukaryota</taxon>
        <taxon>Sar</taxon>
        <taxon>Stramenopiles</taxon>
        <taxon>Ochrophyta</taxon>
        <taxon>Bacillariophyta</taxon>
        <taxon>Coscinodiscophyceae</taxon>
        <taxon>Thalassiosirophycidae</taxon>
        <taxon>Thalassiosirales</taxon>
        <taxon>Skeletonemataceae</taxon>
        <taxon>Skeletonema</taxon>
        <taxon>Skeletonema marinoi-dohrnii complex</taxon>
    </lineage>
</organism>
<evidence type="ECO:0000313" key="3">
    <source>
        <dbReference type="Proteomes" id="UP001224775"/>
    </source>
</evidence>
<evidence type="ECO:0000256" key="1">
    <source>
        <dbReference type="SAM" id="MobiDB-lite"/>
    </source>
</evidence>
<feature type="compositionally biased region" description="Polar residues" evidence="1">
    <location>
        <begin position="194"/>
        <end position="231"/>
    </location>
</feature>
<feature type="compositionally biased region" description="Polar residues" evidence="1">
    <location>
        <begin position="288"/>
        <end position="297"/>
    </location>
</feature>
<name>A0AAD8YC70_9STRA</name>
<protein>
    <submittedName>
        <fullName evidence="2">Uncharacterized protein</fullName>
    </submittedName>
</protein>
<dbReference type="EMBL" id="JATAAI010000009">
    <property type="protein sequence ID" value="KAK1743462.1"/>
    <property type="molecule type" value="Genomic_DNA"/>
</dbReference>
<evidence type="ECO:0000313" key="2">
    <source>
        <dbReference type="EMBL" id="KAK1743462.1"/>
    </source>
</evidence>
<comment type="caution">
    <text evidence="2">The sequence shown here is derived from an EMBL/GenBank/DDBJ whole genome shotgun (WGS) entry which is preliminary data.</text>
</comment>
<feature type="region of interest" description="Disordered" evidence="1">
    <location>
        <begin position="187"/>
        <end position="234"/>
    </location>
</feature>
<accession>A0AAD8YC70</accession>
<reference evidence="2" key="1">
    <citation type="submission" date="2023-06" db="EMBL/GenBank/DDBJ databases">
        <title>Survivors Of The Sea: Transcriptome response of Skeletonema marinoi to long-term dormancy.</title>
        <authorList>
            <person name="Pinder M.I.M."/>
            <person name="Kourtchenko O."/>
            <person name="Robertson E.K."/>
            <person name="Larsson T."/>
            <person name="Maumus F."/>
            <person name="Osuna-Cruz C.M."/>
            <person name="Vancaester E."/>
            <person name="Stenow R."/>
            <person name="Vandepoele K."/>
            <person name="Ploug H."/>
            <person name="Bruchert V."/>
            <person name="Godhe A."/>
            <person name="Topel M."/>
        </authorList>
    </citation>
    <scope>NUCLEOTIDE SEQUENCE</scope>
    <source>
        <strain evidence="2">R05AC</strain>
    </source>
</reference>
<sequence length="552" mass="60572">MLMVMKPNGEVDVEISPRIIVGPMISLDASSVTDFTYHSALRSIMTNYDYTQYDAAAAQMEAKAARDDAELEEYGSILDDGGFGIHKSRPVADDEFGATNTPSRQVEECESVNSKRSVDYSVKSKHSSGIHAMHRRTSDISIKSKRSFGNRKMKINDVASEKVNKMSSGSNIRRLLFRGKKAKGGINAIKETHTATPDTDASSRQLEPSPFSNNSFTNETETPLFTNSSVGRRTPSLVEPPFIPISIASPHIAPRKERSILRKIAAMKDDEGSSASTARLTDDDTISEGDTNSNNATREPKETVVESSDSFRTVDDVAQKGVQKFLKENDVESPDSYCAAQKIFRENVINYNTFFSCPCSGDAATEVAVADDEVSVAISSSTPVVETESKTEVVVTISSSTLTPLDETVRKTEIVPSQGVTVQPKEGKEAGASGLACINEFDTSKLSYDFYEGSLLDDEESVVIGSARSFDSMDSLIRRDMFACDPCGIGGMMDDVSDAIQDIMRLRKGTNPDSHDDYESNKPRRKESFLRYQEQVLSQRRLGCVCVQLRQV</sequence>
<dbReference type="Proteomes" id="UP001224775">
    <property type="component" value="Unassembled WGS sequence"/>
</dbReference>
<feature type="region of interest" description="Disordered" evidence="1">
    <location>
        <begin position="271"/>
        <end position="309"/>
    </location>
</feature>
<dbReference type="AlphaFoldDB" id="A0AAD8YC70"/>
<proteinExistence type="predicted"/>